<accession>G2RD31</accession>
<name>G2RD31_THETT</name>
<dbReference type="AlphaFoldDB" id="G2RD31"/>
<evidence type="ECO:0000313" key="3">
    <source>
        <dbReference type="EMBL" id="AEO70724.1"/>
    </source>
</evidence>
<keyword evidence="2" id="KW-1133">Transmembrane helix</keyword>
<dbReference type="EMBL" id="CP003013">
    <property type="protein sequence ID" value="AEO70724.1"/>
    <property type="molecule type" value="Genomic_DNA"/>
</dbReference>
<feature type="region of interest" description="Disordered" evidence="1">
    <location>
        <begin position="680"/>
        <end position="702"/>
    </location>
</feature>
<keyword evidence="2" id="KW-0472">Membrane</keyword>
<keyword evidence="2" id="KW-0812">Transmembrane</keyword>
<feature type="transmembrane region" description="Helical" evidence="2">
    <location>
        <begin position="721"/>
        <end position="745"/>
    </location>
</feature>
<dbReference type="HOGENOM" id="CLU_009663_0_0_1"/>
<dbReference type="GeneID" id="11519411"/>
<dbReference type="RefSeq" id="XP_003657060.1">
    <property type="nucleotide sequence ID" value="XM_003657012.1"/>
</dbReference>
<dbReference type="eggNOG" id="ENOG502RYID">
    <property type="taxonomic scope" value="Eukaryota"/>
</dbReference>
<reference evidence="3 4" key="1">
    <citation type="journal article" date="2011" name="Nat. Biotechnol.">
        <title>Comparative genomic analysis of the thermophilic biomass-degrading fungi Myceliophthora thermophila and Thielavia terrestris.</title>
        <authorList>
            <person name="Berka R.M."/>
            <person name="Grigoriev I.V."/>
            <person name="Otillar R."/>
            <person name="Salamov A."/>
            <person name="Grimwood J."/>
            <person name="Reid I."/>
            <person name="Ishmael N."/>
            <person name="John T."/>
            <person name="Darmond C."/>
            <person name="Moisan M.-C."/>
            <person name="Henrissat B."/>
            <person name="Coutinho P.M."/>
            <person name="Lombard V."/>
            <person name="Natvig D.O."/>
            <person name="Lindquist E."/>
            <person name="Schmutz J."/>
            <person name="Lucas S."/>
            <person name="Harris P."/>
            <person name="Powlowski J."/>
            <person name="Bellemare A."/>
            <person name="Taylor D."/>
            <person name="Butler G."/>
            <person name="de Vries R.P."/>
            <person name="Allijn I.E."/>
            <person name="van den Brink J."/>
            <person name="Ushinsky S."/>
            <person name="Storms R."/>
            <person name="Powell A.J."/>
            <person name="Paulsen I.T."/>
            <person name="Elbourne L.D.H."/>
            <person name="Baker S.E."/>
            <person name="Magnuson J."/>
            <person name="LaBoissiere S."/>
            <person name="Clutterbuck A.J."/>
            <person name="Martinez D."/>
            <person name="Wogulis M."/>
            <person name="de Leon A.L."/>
            <person name="Rey M.W."/>
            <person name="Tsang A."/>
        </authorList>
    </citation>
    <scope>NUCLEOTIDE SEQUENCE [LARGE SCALE GENOMIC DNA]</scope>
    <source>
        <strain evidence="4">ATCC 38088 / NRRL 8126</strain>
    </source>
</reference>
<dbReference type="Proteomes" id="UP000008181">
    <property type="component" value="Chromosome 5"/>
</dbReference>
<keyword evidence="4" id="KW-1185">Reference proteome</keyword>
<evidence type="ECO:0000256" key="1">
    <source>
        <dbReference type="SAM" id="MobiDB-lite"/>
    </source>
</evidence>
<feature type="region of interest" description="Disordered" evidence="1">
    <location>
        <begin position="813"/>
        <end position="834"/>
    </location>
</feature>
<organism evidence="3 4">
    <name type="scientific">Thermothielavioides terrestris (strain ATCC 38088 / NRRL 8126)</name>
    <name type="common">Thielavia terrestris</name>
    <dbReference type="NCBI Taxonomy" id="578455"/>
    <lineage>
        <taxon>Eukaryota</taxon>
        <taxon>Fungi</taxon>
        <taxon>Dikarya</taxon>
        <taxon>Ascomycota</taxon>
        <taxon>Pezizomycotina</taxon>
        <taxon>Sordariomycetes</taxon>
        <taxon>Sordariomycetidae</taxon>
        <taxon>Sordariales</taxon>
        <taxon>Chaetomiaceae</taxon>
        <taxon>Thermothielavioides</taxon>
        <taxon>Thermothielavioides terrestris</taxon>
    </lineage>
</organism>
<dbReference type="KEGG" id="ttt:THITE_2057805"/>
<evidence type="ECO:0000256" key="2">
    <source>
        <dbReference type="SAM" id="Phobius"/>
    </source>
</evidence>
<gene>
    <name evidence="3" type="ORF">THITE_2057805</name>
</gene>
<dbReference type="OrthoDB" id="3034003at2759"/>
<feature type="transmembrane region" description="Helical" evidence="2">
    <location>
        <begin position="77"/>
        <end position="101"/>
    </location>
</feature>
<evidence type="ECO:0000313" key="4">
    <source>
        <dbReference type="Proteomes" id="UP000008181"/>
    </source>
</evidence>
<protein>
    <submittedName>
        <fullName evidence="3">Uncharacterized protein</fullName>
    </submittedName>
</protein>
<proteinExistence type="predicted"/>
<sequence>MVDLSVGEVSGLIAAGVFIRISCYRVAFPAALVGFVGDENTVVTWSVLGRLLQSSPWPTLLQTDSAARHGVRRRVSYGLLLQTAIVTLVSVAAIVTPLGLYQTVEPAGSQDLEAFQFVKDDSPFGYGTPARMVAPFTRSCGEDACPGSSMNQTCVQQGLLLNCTDVVYDRSIPDIWMSTFTDGARQVNQSVSSIFDIQWRTQVNASDAFGSQGWYVKSGYRQIGILILDPGIHLVDGLIVDAQTGGIGFRNHTTPAPVHEYGSTWTEDILFIEPDTQCVDLNVTFDFYLTQNNTSRLAPRNLSLTDRGGFSQLARKSPDLSVPVDGNGQGPLDLRERAYKAAWANNFFTLAYFNATGPDPSNITRFDVTPGMKFNSSGSAMNSSGEVTSATFFIDYQSIRSTLFYGDYLDFSGSPTERNASASNATGNPFGISLSDFVAISEICAGSFSSSPANINSSMVGCGLVYGAARRTDGGSEFSPQPGSQWSIPVYSCAASVHATIRTVTFKYNGTGLAALNVTAATPKSYASPSDIPLWAVEDMHTTTLASAQPLWGLLGPANATIPPALAKNLTTVQQPTLRLPGTLNPDLLLINGPDYIPAKEGQNLPGVDFYAQALQNAFAITRPGAVGYEGYADYSGLTSLALYTKWRYLSATAAGAAQIINLVWTDIAANSVVGTRGWTTATTSTSTTSSSDTNTDTNNTSTVKVPVTPYTRRVRYRLPYAVPAILVLALSAAVLATAAVLLALGRTGAGKMRRLLDATSAGRIMGGFLWGGKEGVAAAAAVAGERKVKTDEWVRTVGKRAVSVRIVNAAAGGSGEEDNGEGDNGGNEKGRKQLVIRAVPGEGELGEEGRLMGRL</sequence>